<dbReference type="CDD" id="cd00051">
    <property type="entry name" value="EFh"/>
    <property type="match status" value="1"/>
</dbReference>
<feature type="non-terminal residue" evidence="3">
    <location>
        <position position="1"/>
    </location>
</feature>
<dbReference type="InterPro" id="IPR002048">
    <property type="entry name" value="EF_hand_dom"/>
</dbReference>
<dbReference type="PROSITE" id="PS00018">
    <property type="entry name" value="EF_HAND_1"/>
    <property type="match status" value="1"/>
</dbReference>
<dbReference type="AlphaFoldDB" id="A0AAE0FGW4"/>
<dbReference type="PROSITE" id="PS50222">
    <property type="entry name" value="EF_HAND_2"/>
    <property type="match status" value="1"/>
</dbReference>
<keyword evidence="4" id="KW-1185">Reference proteome</keyword>
<dbReference type="Gene3D" id="1.10.238.10">
    <property type="entry name" value="EF-hand"/>
    <property type="match status" value="1"/>
</dbReference>
<gene>
    <name evidence="3" type="ORF">CYMTET_31633</name>
</gene>
<dbReference type="Proteomes" id="UP001190700">
    <property type="component" value="Unassembled WGS sequence"/>
</dbReference>
<evidence type="ECO:0000313" key="4">
    <source>
        <dbReference type="Proteomes" id="UP001190700"/>
    </source>
</evidence>
<reference evidence="3 4" key="1">
    <citation type="journal article" date="2015" name="Genome Biol. Evol.">
        <title>Comparative Genomics of a Bacterivorous Green Alga Reveals Evolutionary Causalities and Consequences of Phago-Mixotrophic Mode of Nutrition.</title>
        <authorList>
            <person name="Burns J.A."/>
            <person name="Paasch A."/>
            <person name="Narechania A."/>
            <person name="Kim E."/>
        </authorList>
    </citation>
    <scope>NUCLEOTIDE SEQUENCE [LARGE SCALE GENOMIC DNA]</scope>
    <source>
        <strain evidence="3 4">PLY_AMNH</strain>
    </source>
</reference>
<evidence type="ECO:0000259" key="2">
    <source>
        <dbReference type="PROSITE" id="PS50222"/>
    </source>
</evidence>
<keyword evidence="1" id="KW-0106">Calcium</keyword>
<proteinExistence type="predicted"/>
<sequence>ALDEYLKSNVMRLTDVFNQFDADNNGALDRAELARLIKMLLPESTPDAILYFQTMLGGEGDGEVTFKELIHSIKEGTAAISRCARGAGRWA</sequence>
<dbReference type="Pfam" id="PF13499">
    <property type="entry name" value="EF-hand_7"/>
    <property type="match status" value="1"/>
</dbReference>
<organism evidence="3 4">
    <name type="scientific">Cymbomonas tetramitiformis</name>
    <dbReference type="NCBI Taxonomy" id="36881"/>
    <lineage>
        <taxon>Eukaryota</taxon>
        <taxon>Viridiplantae</taxon>
        <taxon>Chlorophyta</taxon>
        <taxon>Pyramimonadophyceae</taxon>
        <taxon>Pyramimonadales</taxon>
        <taxon>Pyramimonadaceae</taxon>
        <taxon>Cymbomonas</taxon>
    </lineage>
</organism>
<dbReference type="GO" id="GO:0005509">
    <property type="term" value="F:calcium ion binding"/>
    <property type="evidence" value="ECO:0007669"/>
    <property type="project" value="InterPro"/>
</dbReference>
<evidence type="ECO:0000256" key="1">
    <source>
        <dbReference type="ARBA" id="ARBA00022837"/>
    </source>
</evidence>
<name>A0AAE0FGW4_9CHLO</name>
<feature type="domain" description="EF-hand" evidence="2">
    <location>
        <begin position="8"/>
        <end position="43"/>
    </location>
</feature>
<evidence type="ECO:0000313" key="3">
    <source>
        <dbReference type="EMBL" id="KAK3259364.1"/>
    </source>
</evidence>
<dbReference type="SMART" id="SM00054">
    <property type="entry name" value="EFh"/>
    <property type="match status" value="1"/>
</dbReference>
<dbReference type="EMBL" id="LGRX02018815">
    <property type="protein sequence ID" value="KAK3259364.1"/>
    <property type="molecule type" value="Genomic_DNA"/>
</dbReference>
<protein>
    <recommendedName>
        <fullName evidence="2">EF-hand domain-containing protein</fullName>
    </recommendedName>
</protein>
<comment type="caution">
    <text evidence="3">The sequence shown here is derived from an EMBL/GenBank/DDBJ whole genome shotgun (WGS) entry which is preliminary data.</text>
</comment>
<dbReference type="InterPro" id="IPR018247">
    <property type="entry name" value="EF_Hand_1_Ca_BS"/>
</dbReference>
<dbReference type="InterPro" id="IPR011992">
    <property type="entry name" value="EF-hand-dom_pair"/>
</dbReference>
<dbReference type="SUPFAM" id="SSF47473">
    <property type="entry name" value="EF-hand"/>
    <property type="match status" value="1"/>
</dbReference>
<accession>A0AAE0FGW4</accession>